<comment type="cofactor">
    <cofactor evidence="2 5 6">
        <name>Mg(2+)</name>
        <dbReference type="ChEBI" id="CHEBI:18420"/>
    </cofactor>
</comment>
<dbReference type="InterPro" id="IPR033942">
    <property type="entry name" value="IMPase"/>
</dbReference>
<evidence type="ECO:0000256" key="1">
    <source>
        <dbReference type="ARBA" id="ARBA00001033"/>
    </source>
</evidence>
<keyword evidence="8" id="KW-1185">Reference proteome</keyword>
<feature type="binding site" evidence="5">
    <location>
        <position position="71"/>
    </location>
    <ligand>
        <name>Mg(2+)</name>
        <dbReference type="ChEBI" id="CHEBI:18420"/>
        <label>1</label>
        <note>catalytic</note>
    </ligand>
</feature>
<dbReference type="EMBL" id="WXEW01000007">
    <property type="protein sequence ID" value="NAS24598.1"/>
    <property type="molecule type" value="Genomic_DNA"/>
</dbReference>
<accession>A0A7C9NJC0</accession>
<dbReference type="PANTHER" id="PTHR20854:SF4">
    <property type="entry name" value="INOSITOL-1-MONOPHOSPHATASE-RELATED"/>
    <property type="match status" value="1"/>
</dbReference>
<dbReference type="GO" id="GO:0006020">
    <property type="term" value="P:inositol metabolic process"/>
    <property type="evidence" value="ECO:0007669"/>
    <property type="project" value="TreeGrafter"/>
</dbReference>
<dbReference type="InterPro" id="IPR020550">
    <property type="entry name" value="Inositol_monophosphatase_CS"/>
</dbReference>
<comment type="similarity">
    <text evidence="6">Belongs to the inositol monophosphatase superfamily.</text>
</comment>
<evidence type="ECO:0000256" key="5">
    <source>
        <dbReference type="PIRSR" id="PIRSR600760-2"/>
    </source>
</evidence>
<dbReference type="Gene3D" id="3.30.540.10">
    <property type="entry name" value="Fructose-1,6-Bisphosphatase, subunit A, domain 1"/>
    <property type="match status" value="1"/>
</dbReference>
<organism evidence="7 8">
    <name type="scientific">Herbidospora solisilvae</name>
    <dbReference type="NCBI Taxonomy" id="2696284"/>
    <lineage>
        <taxon>Bacteria</taxon>
        <taxon>Bacillati</taxon>
        <taxon>Actinomycetota</taxon>
        <taxon>Actinomycetes</taxon>
        <taxon>Streptosporangiales</taxon>
        <taxon>Streptosporangiaceae</taxon>
        <taxon>Herbidospora</taxon>
    </lineage>
</organism>
<evidence type="ECO:0000256" key="3">
    <source>
        <dbReference type="ARBA" id="ARBA00022723"/>
    </source>
</evidence>
<dbReference type="GO" id="GO:0046872">
    <property type="term" value="F:metal ion binding"/>
    <property type="evidence" value="ECO:0007669"/>
    <property type="project" value="UniProtKB-KW"/>
</dbReference>
<dbReference type="Proteomes" id="UP000479526">
    <property type="component" value="Unassembled WGS sequence"/>
</dbReference>
<dbReference type="PANTHER" id="PTHR20854">
    <property type="entry name" value="INOSITOL MONOPHOSPHATASE"/>
    <property type="match status" value="1"/>
</dbReference>
<dbReference type="CDD" id="cd01639">
    <property type="entry name" value="IMPase"/>
    <property type="match status" value="1"/>
</dbReference>
<dbReference type="GO" id="GO:0046854">
    <property type="term" value="P:phosphatidylinositol phosphate biosynthetic process"/>
    <property type="evidence" value="ECO:0007669"/>
    <property type="project" value="InterPro"/>
</dbReference>
<dbReference type="Pfam" id="PF00459">
    <property type="entry name" value="Inositol_P"/>
    <property type="match status" value="1"/>
</dbReference>
<evidence type="ECO:0000256" key="6">
    <source>
        <dbReference type="RuleBase" id="RU364068"/>
    </source>
</evidence>
<evidence type="ECO:0000256" key="4">
    <source>
        <dbReference type="ARBA" id="ARBA00022842"/>
    </source>
</evidence>
<evidence type="ECO:0000256" key="2">
    <source>
        <dbReference type="ARBA" id="ARBA00001946"/>
    </source>
</evidence>
<dbReference type="SUPFAM" id="SSF56655">
    <property type="entry name" value="Carbohydrate phosphatase"/>
    <property type="match status" value="1"/>
</dbReference>
<dbReference type="PRINTS" id="PR00377">
    <property type="entry name" value="IMPHPHTASES"/>
</dbReference>
<feature type="binding site" evidence="5">
    <location>
        <position position="86"/>
    </location>
    <ligand>
        <name>Mg(2+)</name>
        <dbReference type="ChEBI" id="CHEBI:18420"/>
        <label>1</label>
        <note>catalytic</note>
    </ligand>
</feature>
<feature type="binding site" evidence="5">
    <location>
        <position position="220"/>
    </location>
    <ligand>
        <name>Mg(2+)</name>
        <dbReference type="ChEBI" id="CHEBI:18420"/>
        <label>2</label>
    </ligand>
</feature>
<feature type="binding site" evidence="5">
    <location>
        <position position="89"/>
    </location>
    <ligand>
        <name>Mg(2+)</name>
        <dbReference type="ChEBI" id="CHEBI:18420"/>
        <label>1</label>
        <note>catalytic</note>
    </ligand>
</feature>
<dbReference type="GO" id="GO:0008934">
    <property type="term" value="F:inositol monophosphate 1-phosphatase activity"/>
    <property type="evidence" value="ECO:0007669"/>
    <property type="project" value="InterPro"/>
</dbReference>
<comment type="catalytic activity">
    <reaction evidence="1 6">
        <text>a myo-inositol phosphate + H2O = myo-inositol + phosphate</text>
        <dbReference type="Rhea" id="RHEA:24056"/>
        <dbReference type="ChEBI" id="CHEBI:15377"/>
        <dbReference type="ChEBI" id="CHEBI:17268"/>
        <dbReference type="ChEBI" id="CHEBI:43474"/>
        <dbReference type="ChEBI" id="CHEBI:84139"/>
        <dbReference type="EC" id="3.1.3.25"/>
    </reaction>
</comment>
<dbReference type="GO" id="GO:0007165">
    <property type="term" value="P:signal transduction"/>
    <property type="evidence" value="ECO:0007669"/>
    <property type="project" value="TreeGrafter"/>
</dbReference>
<keyword evidence="6" id="KW-0378">Hydrolase</keyword>
<gene>
    <name evidence="7" type="ORF">GT755_23270</name>
</gene>
<evidence type="ECO:0000313" key="8">
    <source>
        <dbReference type="Proteomes" id="UP000479526"/>
    </source>
</evidence>
<dbReference type="RefSeq" id="WP_161481773.1">
    <property type="nucleotide sequence ID" value="NZ_WXEW01000007.1"/>
</dbReference>
<reference evidence="7 8" key="1">
    <citation type="submission" date="2020-01" db="EMBL/GenBank/DDBJ databases">
        <title>Herbidospora sp. NEAU-GS84 nov., a novel actinomycete isolated from soil.</title>
        <authorList>
            <person name="Han L."/>
        </authorList>
    </citation>
    <scope>NUCLEOTIDE SEQUENCE [LARGE SCALE GENOMIC DNA]</scope>
    <source>
        <strain evidence="7 8">NEAU-GS84</strain>
    </source>
</reference>
<keyword evidence="3 5" id="KW-0479">Metal-binding</keyword>
<dbReference type="InterPro" id="IPR000760">
    <property type="entry name" value="Inositol_monophosphatase-like"/>
</dbReference>
<protein>
    <recommendedName>
        <fullName evidence="6">Inositol-1-monophosphatase</fullName>
        <ecNumber evidence="6">3.1.3.25</ecNumber>
    </recommendedName>
</protein>
<proteinExistence type="inferred from homology"/>
<sequence>MNLDMIANRVRSLALHQGERIAASVTAPHESGDVSTKSSLGDLVSQLDRDIESSLISQLLEIAPEAAIIGEEGGARGGSSLSWVIDPIDGSTNVVHGLPHAAISIALCDNLVPTMGIVHNPFTRQTFQGIRGVGAFRYDHGTVMSREKLRVSARTNLSLSLVGFGLPYDRNRADLIFSTALRTFVHCQDLRRRGSASLDLISVAAGDLDAHFELDLRVWDIAAATVILEEAGGRLTQWNGQPITWRSSADKLSVVASNSIIHEELREIISQHNQVGEIP</sequence>
<dbReference type="EC" id="3.1.3.25" evidence="6"/>
<dbReference type="Gene3D" id="3.40.190.80">
    <property type="match status" value="1"/>
</dbReference>
<comment type="caution">
    <text evidence="7">The sequence shown here is derived from an EMBL/GenBank/DDBJ whole genome shotgun (WGS) entry which is preliminary data.</text>
</comment>
<keyword evidence="4 5" id="KW-0460">Magnesium</keyword>
<name>A0A7C9NJC0_9ACTN</name>
<evidence type="ECO:0000313" key="7">
    <source>
        <dbReference type="EMBL" id="NAS24598.1"/>
    </source>
</evidence>
<feature type="binding site" evidence="5">
    <location>
        <position position="88"/>
    </location>
    <ligand>
        <name>Mg(2+)</name>
        <dbReference type="ChEBI" id="CHEBI:18420"/>
        <label>1</label>
        <note>catalytic</note>
    </ligand>
</feature>
<dbReference type="AlphaFoldDB" id="A0A7C9NJC0"/>
<dbReference type="PROSITE" id="PS00630">
    <property type="entry name" value="IMP_2"/>
    <property type="match status" value="1"/>
</dbReference>